<evidence type="ECO:0000256" key="4">
    <source>
        <dbReference type="ARBA" id="ARBA00022837"/>
    </source>
</evidence>
<evidence type="ECO:0000256" key="1">
    <source>
        <dbReference type="ARBA" id="ARBA00004613"/>
    </source>
</evidence>
<feature type="compositionally biased region" description="Basic and acidic residues" evidence="5">
    <location>
        <begin position="441"/>
        <end position="453"/>
    </location>
</feature>
<dbReference type="EMBL" id="JMCB01000015">
    <property type="protein sequence ID" value="KFE64023.1"/>
    <property type="molecule type" value="Genomic_DNA"/>
</dbReference>
<feature type="region of interest" description="Disordered" evidence="5">
    <location>
        <begin position="424"/>
        <end position="467"/>
    </location>
</feature>
<dbReference type="PANTHER" id="PTHR10199">
    <property type="entry name" value="THROMBOSPONDIN"/>
    <property type="match status" value="1"/>
</dbReference>
<reference evidence="6 7" key="1">
    <citation type="submission" date="2014-04" db="EMBL/GenBank/DDBJ databases">
        <title>Genome assembly of Hyalangium minutum DSM 14724.</title>
        <authorList>
            <person name="Sharma G."/>
            <person name="Subramanian S."/>
        </authorList>
    </citation>
    <scope>NUCLEOTIDE SEQUENCE [LARGE SCALE GENOMIC DNA]</scope>
    <source>
        <strain evidence="6 7">DSM 14724</strain>
    </source>
</reference>
<feature type="compositionally biased region" description="Basic and acidic residues" evidence="5">
    <location>
        <begin position="938"/>
        <end position="961"/>
    </location>
</feature>
<evidence type="ECO:0000256" key="5">
    <source>
        <dbReference type="SAM" id="MobiDB-lite"/>
    </source>
</evidence>
<dbReference type="InterPro" id="IPR028974">
    <property type="entry name" value="TSP_type-3_rpt"/>
</dbReference>
<feature type="compositionally biased region" description="Acidic residues" evidence="5">
    <location>
        <begin position="431"/>
        <end position="440"/>
    </location>
</feature>
<sequence length="996" mass="106219">MAACSEGPSIESASALGIARQAVISIPPDSAFSPYRCGGVNAFDVPGDAVPSTPERDLVGDTTYPAFFRAADTDHVFFRLRIDGDPRAQNGVDLLPSSWDVLVDQDNNPQAYEYMLTADGNLGGTKVRWVRNSRKEPGNPSDPAGEEAADMLQDFTPASDYYNVKITTDGSNFNGNADYWVTLVLPKTALKVAQISTAANIVVWGGTNARNYSLNADFGCSAGIPSNLADAAPEASRLDLAGTPSASPDTATTPEDTAVRMEVLINDQGLRDTPLTIDIVTPSPNGAAAVNADHAVIFTPSPNFNGTTTYKYRVKDKDGETAEAVVTVKVTPVNDPPTGRDDTFTVPGNRASLLRVLTNDSSEPDSGETLTVSKVTQPTSGTVSISTDRTHVVFTPAPDFEGTVTFTYTVSDGTEDSTPVTVTVTVGPGDSDGDGLTDDEELRRGTDPGKWDTDGGGMSDGDEVNAGRNPLNYADDLATGGRGCASTGTSTLLPLALLLALTLLRRRQALRGSEKHWSVLGLLAALLVSAPARAQNADQASQGIDVQQFKPGPGGKDVLGVQSPQVGRHLDWNLGLSFSYARDPFNFRQPLTGEFIYEIVKHQTTVDLMGAVSLYDQFELGMVVPFTTQNSAPAFSVAPVLGDGIHAEGMGDLRLVPKAHLRSFDNGLQLGVTVPVLLPTSGGKGFMGRRGVAFFPRLLGEWTHVNGARVLVHLGINVQPRAQFYNLNVSNEFAYGLGTEVPFLVGPHRLAAEATLVGARGLNEWDLEERPLELLAALKYRFTDSLAAHLGSGMGLTRGYGTPGFRLLAAIMWTEKAEAASARSKSRPSSEEYPQEPEDRGGFLKDWGFQSGARPVDPNADTDGDGILDATDHCPNQPETLNEFEDTDGCPDELPRPRRVDLDGDGITDDQDRCPQFPEDKDGFQDEDGCPDPDNDNDGVRDAVDRCPTEPETRNGFKDEDGCPDEVPPKGRHGSSKPLPGGPARAGLRPSTASRA</sequence>
<protein>
    <submittedName>
        <fullName evidence="6">Calcium-binding acidic-repeat protein (ARP)</fullName>
    </submittedName>
</protein>
<comment type="caution">
    <text evidence="6">The sequence shown here is derived from an EMBL/GenBank/DDBJ whole genome shotgun (WGS) entry which is preliminary data.</text>
</comment>
<name>A0A085W8L0_9BACT</name>
<dbReference type="AlphaFoldDB" id="A0A085W8L0"/>
<evidence type="ECO:0000256" key="2">
    <source>
        <dbReference type="ARBA" id="ARBA00022525"/>
    </source>
</evidence>
<dbReference type="PANTHER" id="PTHR10199:SF119">
    <property type="entry name" value="RE20510P"/>
    <property type="match status" value="1"/>
</dbReference>
<proteinExistence type="predicted"/>
<evidence type="ECO:0000313" key="7">
    <source>
        <dbReference type="Proteomes" id="UP000028725"/>
    </source>
</evidence>
<feature type="compositionally biased region" description="Acidic residues" evidence="5">
    <location>
        <begin position="882"/>
        <end position="891"/>
    </location>
</feature>
<dbReference type="Gene3D" id="2.60.40.2810">
    <property type="match status" value="1"/>
</dbReference>
<feature type="region of interest" description="Disordered" evidence="5">
    <location>
        <begin position="819"/>
        <end position="996"/>
    </location>
</feature>
<dbReference type="GO" id="GO:0005509">
    <property type="term" value="F:calcium ion binding"/>
    <property type="evidence" value="ECO:0007669"/>
    <property type="project" value="InterPro"/>
</dbReference>
<dbReference type="SUPFAM" id="SSF103647">
    <property type="entry name" value="TSP type-3 repeat"/>
    <property type="match status" value="1"/>
</dbReference>
<dbReference type="RefSeq" id="WP_052420448.1">
    <property type="nucleotide sequence ID" value="NZ_JMCB01000015.1"/>
</dbReference>
<dbReference type="InterPro" id="IPR059100">
    <property type="entry name" value="TSP3_bac"/>
</dbReference>
<keyword evidence="3" id="KW-0732">Signal</keyword>
<keyword evidence="4" id="KW-0106">Calcium</keyword>
<dbReference type="Gene3D" id="4.10.1080.10">
    <property type="entry name" value="TSP type-3 repeat"/>
    <property type="match status" value="1"/>
</dbReference>
<dbReference type="STRING" id="394096.DB31_2436"/>
<dbReference type="Pfam" id="PF17963">
    <property type="entry name" value="Big_9"/>
    <property type="match status" value="2"/>
</dbReference>
<dbReference type="Proteomes" id="UP000028725">
    <property type="component" value="Unassembled WGS sequence"/>
</dbReference>
<feature type="compositionally biased region" description="Basic and acidic residues" evidence="5">
    <location>
        <begin position="910"/>
        <end position="924"/>
    </location>
</feature>
<gene>
    <name evidence="6" type="ORF">DB31_2436</name>
</gene>
<dbReference type="NCBIfam" id="NF012211">
    <property type="entry name" value="tand_rpt_95"/>
    <property type="match status" value="2"/>
</dbReference>
<feature type="compositionally biased region" description="Acidic residues" evidence="5">
    <location>
        <begin position="925"/>
        <end position="937"/>
    </location>
</feature>
<dbReference type="Pfam" id="PF18884">
    <property type="entry name" value="TSP3_bac"/>
    <property type="match status" value="2"/>
</dbReference>
<keyword evidence="7" id="KW-1185">Reference proteome</keyword>
<dbReference type="NCBIfam" id="TIGR03382">
    <property type="entry name" value="GC_trans_RRR"/>
    <property type="match status" value="1"/>
</dbReference>
<accession>A0A085W8L0</accession>
<organism evidence="6 7">
    <name type="scientific">Hyalangium minutum</name>
    <dbReference type="NCBI Taxonomy" id="394096"/>
    <lineage>
        <taxon>Bacteria</taxon>
        <taxon>Pseudomonadati</taxon>
        <taxon>Myxococcota</taxon>
        <taxon>Myxococcia</taxon>
        <taxon>Myxococcales</taxon>
        <taxon>Cystobacterineae</taxon>
        <taxon>Archangiaceae</taxon>
        <taxon>Hyalangium</taxon>
    </lineage>
</organism>
<dbReference type="PATRIC" id="fig|394096.3.peg.6768"/>
<feature type="compositionally biased region" description="Basic and acidic residues" evidence="5">
    <location>
        <begin position="893"/>
        <end position="902"/>
    </location>
</feature>
<evidence type="ECO:0000256" key="3">
    <source>
        <dbReference type="ARBA" id="ARBA00022729"/>
    </source>
</evidence>
<comment type="subcellular location">
    <subcellularLocation>
        <location evidence="1">Secreted</location>
    </subcellularLocation>
</comment>
<dbReference type="Gene3D" id="2.60.40.3440">
    <property type="match status" value="1"/>
</dbReference>
<keyword evidence="2" id="KW-0964">Secreted</keyword>
<dbReference type="InterPro" id="IPR017756">
    <property type="entry name" value="TM_Gly-Cys-Arg_CS"/>
</dbReference>
<evidence type="ECO:0000313" key="6">
    <source>
        <dbReference type="EMBL" id="KFE64023.1"/>
    </source>
</evidence>